<dbReference type="PANTHER" id="PTHR39963">
    <property type="entry name" value="SLL0983 PROTEIN"/>
    <property type="match status" value="1"/>
</dbReference>
<dbReference type="RefSeq" id="WP_073608009.1">
    <property type="nucleotide sequence ID" value="NZ_MRCG01000005.1"/>
</dbReference>
<dbReference type="AlphaFoldDB" id="A0A1U7J6J6"/>
<name>A0A1U7J6J6_9CYAN</name>
<comment type="caution">
    <text evidence="2">The sequence shown here is derived from an EMBL/GenBank/DDBJ whole genome shotgun (WGS) entry which is preliminary data.</text>
</comment>
<dbReference type="Pfam" id="PF05430">
    <property type="entry name" value="Methyltransf_30"/>
    <property type="match status" value="1"/>
</dbReference>
<reference evidence="2 3" key="1">
    <citation type="submission" date="2016-11" db="EMBL/GenBank/DDBJ databases">
        <title>Draft Genome Sequences of Nine Cyanobacterial Strains from Diverse Habitats.</title>
        <authorList>
            <person name="Zhu T."/>
            <person name="Hou S."/>
            <person name="Lu X."/>
            <person name="Hess W.R."/>
        </authorList>
    </citation>
    <scope>NUCLEOTIDE SEQUENCE [LARGE SCALE GENOMIC DNA]</scope>
    <source>
        <strain evidence="2 3">NIES-30</strain>
    </source>
</reference>
<dbReference type="InterPro" id="IPR008471">
    <property type="entry name" value="MnmC-like_methylTransf"/>
</dbReference>
<dbReference type="STRING" id="549789.NIES30_08565"/>
<feature type="domain" description="MnmC-like methyltransferase" evidence="1">
    <location>
        <begin position="128"/>
        <end position="227"/>
    </location>
</feature>
<proteinExistence type="predicted"/>
<dbReference type="Proteomes" id="UP000185557">
    <property type="component" value="Unassembled WGS sequence"/>
</dbReference>
<sequence length="298" mass="32336">MSLPTGALVLEPTADGSMTLFSEDFGEWFHSRDGAYAEAKATYVDATGLASLALAPTLTVLDVCYGLGYNTAAALATVAQVNPACQVRLVALELDARVPRQAVEAGLINGWPTAVQTCLRELAATGQVTRPGLAATLLWGDARQRIQDIEALGFQADVIFFDPFSPPHCPELWTVEFIEQVAACLHPQGRLVTYSAAAAVRAAFWLAGLSIGPVNAVGRRWPGTLAQVNPEGLMPLSLQEREHLLTRAAVPYRDPTLSASAEAIRQHRQQEQAASNLVPTSRWRKRWLPPYEKKLSPR</sequence>
<gene>
    <name evidence="2" type="ORF">NIES30_08565</name>
</gene>
<organism evidence="2 3">
    <name type="scientific">Phormidium tenue NIES-30</name>
    <dbReference type="NCBI Taxonomy" id="549789"/>
    <lineage>
        <taxon>Bacteria</taxon>
        <taxon>Bacillati</taxon>
        <taxon>Cyanobacteriota</taxon>
        <taxon>Cyanophyceae</taxon>
        <taxon>Oscillatoriophycideae</taxon>
        <taxon>Oscillatoriales</taxon>
        <taxon>Oscillatoriaceae</taxon>
        <taxon>Phormidium</taxon>
    </lineage>
</organism>
<dbReference type="OrthoDB" id="9786494at2"/>
<evidence type="ECO:0000313" key="2">
    <source>
        <dbReference type="EMBL" id="OKH48598.1"/>
    </source>
</evidence>
<protein>
    <recommendedName>
        <fullName evidence="1">MnmC-like methyltransferase domain-containing protein</fullName>
    </recommendedName>
</protein>
<evidence type="ECO:0000259" key="1">
    <source>
        <dbReference type="Pfam" id="PF05430"/>
    </source>
</evidence>
<evidence type="ECO:0000313" key="3">
    <source>
        <dbReference type="Proteomes" id="UP000185557"/>
    </source>
</evidence>
<dbReference type="SUPFAM" id="SSF53335">
    <property type="entry name" value="S-adenosyl-L-methionine-dependent methyltransferases"/>
    <property type="match status" value="1"/>
</dbReference>
<dbReference type="PANTHER" id="PTHR39963:SF1">
    <property type="entry name" value="MNMC-LIKE METHYLTRANSFERASE DOMAIN-CONTAINING PROTEIN"/>
    <property type="match status" value="1"/>
</dbReference>
<dbReference type="Gene3D" id="3.40.50.150">
    <property type="entry name" value="Vaccinia Virus protein VP39"/>
    <property type="match status" value="1"/>
</dbReference>
<dbReference type="InterPro" id="IPR029063">
    <property type="entry name" value="SAM-dependent_MTases_sf"/>
</dbReference>
<accession>A0A1U7J6J6</accession>
<dbReference type="EMBL" id="MRCG01000005">
    <property type="protein sequence ID" value="OKH48598.1"/>
    <property type="molecule type" value="Genomic_DNA"/>
</dbReference>
<keyword evidence="3" id="KW-1185">Reference proteome</keyword>
<dbReference type="GO" id="GO:0016645">
    <property type="term" value="F:oxidoreductase activity, acting on the CH-NH group of donors"/>
    <property type="evidence" value="ECO:0007669"/>
    <property type="project" value="InterPro"/>
</dbReference>